<organism evidence="3 4">
    <name type="scientific">Algoriphagus chordae</name>
    <dbReference type="NCBI Taxonomy" id="237019"/>
    <lineage>
        <taxon>Bacteria</taxon>
        <taxon>Pseudomonadati</taxon>
        <taxon>Bacteroidota</taxon>
        <taxon>Cytophagia</taxon>
        <taxon>Cytophagales</taxon>
        <taxon>Cyclobacteriaceae</taxon>
        <taxon>Algoriphagus</taxon>
    </lineage>
</organism>
<comment type="caution">
    <text evidence="3">The sequence shown here is derived from an EMBL/GenBank/DDBJ whole genome shotgun (WGS) entry which is preliminary data.</text>
</comment>
<accession>A0A2W7RH07</accession>
<dbReference type="PANTHER" id="PTHR16026">
    <property type="entry name" value="CARTILAGE ACIDIC PROTEIN 1"/>
    <property type="match status" value="1"/>
</dbReference>
<dbReference type="InterPro" id="IPR013517">
    <property type="entry name" value="FG-GAP"/>
</dbReference>
<keyword evidence="1" id="KW-0732">Signal</keyword>
<dbReference type="SUPFAM" id="SSF69318">
    <property type="entry name" value="Integrin alpha N-terminal domain"/>
    <property type="match status" value="2"/>
</dbReference>
<reference evidence="3 4" key="1">
    <citation type="submission" date="2018-06" db="EMBL/GenBank/DDBJ databases">
        <title>Genomic Encyclopedia of Archaeal and Bacterial Type Strains, Phase II (KMG-II): from individual species to whole genera.</title>
        <authorList>
            <person name="Goeker M."/>
        </authorList>
    </citation>
    <scope>NUCLEOTIDE SEQUENCE [LARGE SCALE GENOMIC DNA]</scope>
    <source>
        <strain evidence="3 4">DSM 19830</strain>
    </source>
</reference>
<evidence type="ECO:0000256" key="1">
    <source>
        <dbReference type="ARBA" id="ARBA00022729"/>
    </source>
</evidence>
<gene>
    <name evidence="3" type="ORF">LV85_01185</name>
</gene>
<protein>
    <submittedName>
        <fullName evidence="3">VCBS repeat protein</fullName>
    </submittedName>
</protein>
<proteinExistence type="predicted"/>
<dbReference type="Pfam" id="PF13517">
    <property type="entry name" value="FG-GAP_3"/>
    <property type="match status" value="4"/>
</dbReference>
<name>A0A2W7RH07_9BACT</name>
<dbReference type="Gene3D" id="2.130.10.130">
    <property type="entry name" value="Integrin alpha, N-terminal"/>
    <property type="match status" value="3"/>
</dbReference>
<dbReference type="InterPro" id="IPR011519">
    <property type="entry name" value="UnbV_ASPIC"/>
</dbReference>
<dbReference type="AlphaFoldDB" id="A0A2W7RH07"/>
<sequence>MVTFPIMGNHKINKSLSLIPQLTFRKNTIVKSLQVIALGAIFLVAACQGKKEEITPTLFEELSADSTKLSFINQIQETEVANILTYQYFYNGGGVAVGDLNNDGLEDLYFTANQNQNKLFLNQGNLKFRDITLATGTAGRDNSWTTGTAIVDINGDGLKDIYVCYSGDLPAEQRRNQLFVNQGLDKQGIPFFKEMASDYGLDDAGFSTATYFSDLDLDGDLDMLLLNHNPRLFNNLNINAFEAMLNTADSMSSTKIYKNENGVFKDRTAESGLSQTGLSYGLGASIADFNGDGLPDIYLGNDYSAPDYLYINQGGGTFSNKINEAMGHTSLYTMGVDAADVNRDGKLDLISLDMLPEDNTRQKLLFSPENYEHYNLFLKAGLHHQLMRNMLQLNLGDGTFSEIGQLAGISATDWSWAPLFADFDNDGLTDLFISNGFLKDFTNLDFINYRNEFLQNSKGSAAGINELIKKMPATKVGNYGFKNINGIQFENQSKSWGLDKPGNSNGAVYADLDLDGDLDLVINNLNEPAQIFENRTSESSNSNFLQLRLIGLEGNPDGVGAKVIVYQNGQINYQEQQIYKGYQGNVSALMHFGLGDGKVDSVEVRWKNRKSSLLVNPSINQIHEIVEADAGSRRFEENLLLYKFTEIGNYLNTDSTVLPNDFKRQSQLLYSLSQAKISMISADLNGDDSTEVIIANGKTVISISKEGIAMDKDDYLIYSSDSPTITSIAALDADGDSDLDLYVAKGGYYDLDKDDSRQKDVLLINEGNGVFTESKMDFGVFPSENVTVWDANGDGLDDLFVGAGYVPGRWPESLPSQVWINEGKGDFSLISLGNISRVKASQAYDIDNDGVDELIVASEFDRIRILNLKDGKVIDRSEEFLPGRKSGLWSSILIQDLDEDGNPELLAGNWGLNSRMQTDVNNPVRVYYEDFDNNGSIDPLMTFPVMGEEFPFFSRDELAAQLYKKKALFPTHEEFSKAKIQDILNPQELEKAKRVDAQVLETKMYTLKDGVFEEVNLPTLVQSSPIQAITALKSAKGFDLLLLGNQENARLKIGRMDANPALVLHKNEQGNWEILEQETTGLNLRTNVNSVVEIDNILWIGIPNQGAYKYAYWLK</sequence>
<evidence type="ECO:0000313" key="3">
    <source>
        <dbReference type="EMBL" id="PZX54847.1"/>
    </source>
</evidence>
<feature type="domain" description="ASPIC/UnbV" evidence="2">
    <location>
        <begin position="558"/>
        <end position="623"/>
    </location>
</feature>
<dbReference type="InterPro" id="IPR027039">
    <property type="entry name" value="Crtac1"/>
</dbReference>
<keyword evidence="4" id="KW-1185">Reference proteome</keyword>
<dbReference type="Proteomes" id="UP000248882">
    <property type="component" value="Unassembled WGS sequence"/>
</dbReference>
<evidence type="ECO:0000259" key="2">
    <source>
        <dbReference type="Pfam" id="PF07593"/>
    </source>
</evidence>
<dbReference type="Pfam" id="PF07593">
    <property type="entry name" value="UnbV_ASPIC"/>
    <property type="match status" value="1"/>
</dbReference>
<dbReference type="InterPro" id="IPR028994">
    <property type="entry name" value="Integrin_alpha_N"/>
</dbReference>
<dbReference type="PANTHER" id="PTHR16026:SF0">
    <property type="entry name" value="CARTILAGE ACIDIC PROTEIN 1"/>
    <property type="match status" value="1"/>
</dbReference>
<dbReference type="EMBL" id="QKZT01000004">
    <property type="protein sequence ID" value="PZX54847.1"/>
    <property type="molecule type" value="Genomic_DNA"/>
</dbReference>
<evidence type="ECO:0000313" key="4">
    <source>
        <dbReference type="Proteomes" id="UP000248882"/>
    </source>
</evidence>